<dbReference type="EMBL" id="FQ790362">
    <property type="protein sequence ID" value="CCD56996.1"/>
    <property type="molecule type" value="Genomic_DNA"/>
</dbReference>
<organism evidence="2 3">
    <name type="scientific">Botryotinia fuckeliana (strain T4)</name>
    <name type="common">Noble rot fungus</name>
    <name type="synonym">Botrytis cinerea</name>
    <dbReference type="NCBI Taxonomy" id="999810"/>
    <lineage>
        <taxon>Eukaryota</taxon>
        <taxon>Fungi</taxon>
        <taxon>Dikarya</taxon>
        <taxon>Ascomycota</taxon>
        <taxon>Pezizomycotina</taxon>
        <taxon>Leotiomycetes</taxon>
        <taxon>Helotiales</taxon>
        <taxon>Sclerotiniaceae</taxon>
        <taxon>Botrytis</taxon>
    </lineage>
</organism>
<keyword evidence="1" id="KW-1133">Transmembrane helix</keyword>
<gene>
    <name evidence="2" type="ORF">BofuT4_P142580.1</name>
</gene>
<sequence>MSVPTRDQSIENPHFTRRRDTRRPLILCLGVIFGLAFTESVISPTKRFYVLLSRLNNTTCDMAEMNRLPLQIVAIISEFDIFPDTSKIQGPHSKWPAKECGRAEPSQLPTYASYFRSHRLLYTLAGREQ</sequence>
<accession>G2YZE8</accession>
<dbReference type="InParanoid" id="G2YZE8"/>
<keyword evidence="1" id="KW-0812">Transmembrane</keyword>
<proteinExistence type="predicted"/>
<evidence type="ECO:0000313" key="2">
    <source>
        <dbReference type="EMBL" id="CCD56996.1"/>
    </source>
</evidence>
<dbReference type="AlphaFoldDB" id="G2YZE8"/>
<reference evidence="3" key="1">
    <citation type="journal article" date="2011" name="PLoS Genet.">
        <title>Genomic analysis of the necrotrophic fungal pathogens Sclerotinia sclerotiorum and Botrytis cinerea.</title>
        <authorList>
            <person name="Amselem J."/>
            <person name="Cuomo C.A."/>
            <person name="van Kan J.A."/>
            <person name="Viaud M."/>
            <person name="Benito E.P."/>
            <person name="Couloux A."/>
            <person name="Coutinho P.M."/>
            <person name="de Vries R.P."/>
            <person name="Dyer P.S."/>
            <person name="Fillinger S."/>
            <person name="Fournier E."/>
            <person name="Gout L."/>
            <person name="Hahn M."/>
            <person name="Kohn L."/>
            <person name="Lapalu N."/>
            <person name="Plummer K.M."/>
            <person name="Pradier J.M."/>
            <person name="Quevillon E."/>
            <person name="Sharon A."/>
            <person name="Simon A."/>
            <person name="ten Have A."/>
            <person name="Tudzynski B."/>
            <person name="Tudzynski P."/>
            <person name="Wincker P."/>
            <person name="Andrew M."/>
            <person name="Anthouard V."/>
            <person name="Beever R.E."/>
            <person name="Beffa R."/>
            <person name="Benoit I."/>
            <person name="Bouzid O."/>
            <person name="Brault B."/>
            <person name="Chen Z."/>
            <person name="Choquer M."/>
            <person name="Collemare J."/>
            <person name="Cotton P."/>
            <person name="Danchin E.G."/>
            <person name="Da Silva C."/>
            <person name="Gautier A."/>
            <person name="Giraud C."/>
            <person name="Giraud T."/>
            <person name="Gonzalez C."/>
            <person name="Grossetete S."/>
            <person name="Guldener U."/>
            <person name="Henrissat B."/>
            <person name="Howlett B.J."/>
            <person name="Kodira C."/>
            <person name="Kretschmer M."/>
            <person name="Lappartient A."/>
            <person name="Leroch M."/>
            <person name="Levis C."/>
            <person name="Mauceli E."/>
            <person name="Neuveglise C."/>
            <person name="Oeser B."/>
            <person name="Pearson M."/>
            <person name="Poulain J."/>
            <person name="Poussereau N."/>
            <person name="Quesneville H."/>
            <person name="Rascle C."/>
            <person name="Schumacher J."/>
            <person name="Segurens B."/>
            <person name="Sexton A."/>
            <person name="Silva E."/>
            <person name="Sirven C."/>
            <person name="Soanes D.M."/>
            <person name="Talbot N.J."/>
            <person name="Templeton M."/>
            <person name="Yandava C."/>
            <person name="Yarden O."/>
            <person name="Zeng Q."/>
            <person name="Rollins J.A."/>
            <person name="Lebrun M.H."/>
            <person name="Dickman M."/>
        </authorList>
    </citation>
    <scope>NUCLEOTIDE SEQUENCE [LARGE SCALE GENOMIC DNA]</scope>
    <source>
        <strain evidence="3">T4</strain>
    </source>
</reference>
<evidence type="ECO:0000313" key="3">
    <source>
        <dbReference type="Proteomes" id="UP000008177"/>
    </source>
</evidence>
<dbReference type="Proteomes" id="UP000008177">
    <property type="component" value="Unplaced contigs"/>
</dbReference>
<keyword evidence="1" id="KW-0472">Membrane</keyword>
<dbReference type="HOGENOM" id="CLU_1948518_0_0_1"/>
<protein>
    <submittedName>
        <fullName evidence="2">Uncharacterized protein</fullName>
    </submittedName>
</protein>
<name>G2YZE8_BOTF4</name>
<feature type="transmembrane region" description="Helical" evidence="1">
    <location>
        <begin position="24"/>
        <end position="42"/>
    </location>
</feature>
<evidence type="ECO:0000256" key="1">
    <source>
        <dbReference type="SAM" id="Phobius"/>
    </source>
</evidence>